<keyword evidence="6 9" id="KW-0472">Membrane</keyword>
<feature type="transmembrane region" description="Helical" evidence="9">
    <location>
        <begin position="112"/>
        <end position="131"/>
    </location>
</feature>
<dbReference type="EMBL" id="MU825944">
    <property type="protein sequence ID" value="KAJ7382051.1"/>
    <property type="molecule type" value="Genomic_DNA"/>
</dbReference>
<feature type="domain" description="Cyclic nucleotide-binding" evidence="10">
    <location>
        <begin position="412"/>
        <end position="529"/>
    </location>
</feature>
<dbReference type="AlphaFoldDB" id="A0A9W9ZHW8"/>
<evidence type="ECO:0000256" key="2">
    <source>
        <dbReference type="ARBA" id="ARBA00022448"/>
    </source>
</evidence>
<feature type="region of interest" description="Disordered" evidence="8">
    <location>
        <begin position="555"/>
        <end position="655"/>
    </location>
</feature>
<keyword evidence="4 9" id="KW-1133">Transmembrane helix</keyword>
<dbReference type="InterPro" id="IPR051413">
    <property type="entry name" value="K/Na_HCN_channel"/>
</dbReference>
<evidence type="ECO:0000256" key="6">
    <source>
        <dbReference type="ARBA" id="ARBA00023136"/>
    </source>
</evidence>
<evidence type="ECO:0000256" key="8">
    <source>
        <dbReference type="SAM" id="MobiDB-lite"/>
    </source>
</evidence>
<dbReference type="InterPro" id="IPR014710">
    <property type="entry name" value="RmlC-like_jellyroll"/>
</dbReference>
<dbReference type="SUPFAM" id="SSF81324">
    <property type="entry name" value="Voltage-gated potassium channels"/>
    <property type="match status" value="1"/>
</dbReference>
<evidence type="ECO:0000256" key="7">
    <source>
        <dbReference type="ARBA" id="ARBA00023303"/>
    </source>
</evidence>
<evidence type="ECO:0000313" key="12">
    <source>
        <dbReference type="Proteomes" id="UP001163046"/>
    </source>
</evidence>
<feature type="transmembrane region" description="Helical" evidence="9">
    <location>
        <begin position="82"/>
        <end position="106"/>
    </location>
</feature>
<proteinExistence type="predicted"/>
<dbReference type="Gene3D" id="1.10.287.70">
    <property type="match status" value="1"/>
</dbReference>
<feature type="transmembrane region" description="Helical" evidence="9">
    <location>
        <begin position="310"/>
        <end position="335"/>
    </location>
</feature>
<sequence length="704" mass="79651">MASNRKDINDTRCKACGLFQPCPCDAEKTIHGFDRKDKEVGQPIIIINKRRQSRMRRHSYPCQRRQEQKGDGVIHPFSTFRWYWDILLISFISMHVILLPVSISFLSDDLSLHWLILNGISDSIFIVDIVLNFKTGIVDPNNQDEVILDKKIITRTYLRGWFVIDLISSLPFDYAYFIASSSSAQQTLIKASRALRILKLAKLLSLLRLLRVSRLVRYIKRFEELLNIASGQLRIGKLIGCMLLLSHWNGCVQFLVPYLLEFPDNSWVVINGLQDKSPGTQYSWALFNAMSHMLCIGYGRYPPQTITEVWLTLCSMTIGATFYAVFIGIMSSLIMSIDSSGRQYNEKLSQVKEYMRYRKLPFRIRLKVDEYYEHRFHHKLFDEDVILNELSKALREEILVHNVSPLLHAVPFFSNASRQFIADIVGKLKFEVYLTGEYICRTGRKGDKMYFIQRGIVDVLTKNGILATSLGDGSHFGEICLLTKEARRVASIRAATICNLYSLCSPHFHEVLSEYPDMKMMLEEVAKERLSRIGLQPSLTEPLAEDGMTERTAFKLDEDLTTKPPPRSLSPIKQEPSTSTKTSTAPQPTKTSAAPQATKSSPAPQNTKNTKSSSAAPQAVKSSATPQDTTFTPPSRSKSPRVSSPLPKGKEKTSPFLTRAFFNTVAPGLASFAQTQKSELDVVVEEDVEEIEEDPDVIAMVADF</sequence>
<evidence type="ECO:0000259" key="10">
    <source>
        <dbReference type="PROSITE" id="PS50042"/>
    </source>
</evidence>
<feature type="transmembrane region" description="Helical" evidence="9">
    <location>
        <begin position="280"/>
        <end position="298"/>
    </location>
</feature>
<dbReference type="SUPFAM" id="SSF51206">
    <property type="entry name" value="cAMP-binding domain-like"/>
    <property type="match status" value="1"/>
</dbReference>
<dbReference type="InterPro" id="IPR003938">
    <property type="entry name" value="K_chnl_volt-dep_EAG/ELK/ERG"/>
</dbReference>
<dbReference type="PRINTS" id="PR01463">
    <property type="entry name" value="EAGCHANLFMLY"/>
</dbReference>
<dbReference type="Pfam" id="PF00520">
    <property type="entry name" value="Ion_trans"/>
    <property type="match status" value="1"/>
</dbReference>
<reference evidence="11" key="1">
    <citation type="submission" date="2023-01" db="EMBL/GenBank/DDBJ databases">
        <title>Genome assembly of the deep-sea coral Lophelia pertusa.</title>
        <authorList>
            <person name="Herrera S."/>
            <person name="Cordes E."/>
        </authorList>
    </citation>
    <scope>NUCLEOTIDE SEQUENCE</scope>
    <source>
        <strain evidence="11">USNM1676648</strain>
        <tissue evidence="11">Polyp</tissue>
    </source>
</reference>
<accession>A0A9W9ZHW8</accession>
<dbReference type="Proteomes" id="UP001163046">
    <property type="component" value="Unassembled WGS sequence"/>
</dbReference>
<feature type="compositionally biased region" description="Low complexity" evidence="8">
    <location>
        <begin position="633"/>
        <end position="647"/>
    </location>
</feature>
<dbReference type="Pfam" id="PF00027">
    <property type="entry name" value="cNMP_binding"/>
    <property type="match status" value="1"/>
</dbReference>
<dbReference type="CDD" id="cd00038">
    <property type="entry name" value="CAP_ED"/>
    <property type="match status" value="1"/>
</dbReference>
<evidence type="ECO:0000256" key="3">
    <source>
        <dbReference type="ARBA" id="ARBA00022692"/>
    </source>
</evidence>
<evidence type="ECO:0000313" key="11">
    <source>
        <dbReference type="EMBL" id="KAJ7382051.1"/>
    </source>
</evidence>
<keyword evidence="5" id="KW-0406">Ion transport</keyword>
<dbReference type="GO" id="GO:0003254">
    <property type="term" value="P:regulation of membrane depolarization"/>
    <property type="evidence" value="ECO:0007669"/>
    <property type="project" value="TreeGrafter"/>
</dbReference>
<evidence type="ECO:0000256" key="4">
    <source>
        <dbReference type="ARBA" id="ARBA00022989"/>
    </source>
</evidence>
<dbReference type="GO" id="GO:0005249">
    <property type="term" value="F:voltage-gated potassium channel activity"/>
    <property type="evidence" value="ECO:0007669"/>
    <property type="project" value="InterPro"/>
</dbReference>
<dbReference type="InterPro" id="IPR005821">
    <property type="entry name" value="Ion_trans_dom"/>
</dbReference>
<organism evidence="11 12">
    <name type="scientific">Desmophyllum pertusum</name>
    <dbReference type="NCBI Taxonomy" id="174260"/>
    <lineage>
        <taxon>Eukaryota</taxon>
        <taxon>Metazoa</taxon>
        <taxon>Cnidaria</taxon>
        <taxon>Anthozoa</taxon>
        <taxon>Hexacorallia</taxon>
        <taxon>Scleractinia</taxon>
        <taxon>Caryophylliina</taxon>
        <taxon>Caryophylliidae</taxon>
        <taxon>Desmophyllum</taxon>
    </lineage>
</organism>
<dbReference type="GO" id="GO:0035725">
    <property type="term" value="P:sodium ion transmembrane transport"/>
    <property type="evidence" value="ECO:0007669"/>
    <property type="project" value="TreeGrafter"/>
</dbReference>
<feature type="compositionally biased region" description="Polar residues" evidence="8">
    <location>
        <begin position="575"/>
        <end position="632"/>
    </location>
</feature>
<evidence type="ECO:0000256" key="9">
    <source>
        <dbReference type="SAM" id="Phobius"/>
    </source>
</evidence>
<dbReference type="OrthoDB" id="421226at2759"/>
<keyword evidence="2" id="KW-0813">Transport</keyword>
<keyword evidence="3 9" id="KW-0812">Transmembrane</keyword>
<keyword evidence="12" id="KW-1185">Reference proteome</keyword>
<keyword evidence="7" id="KW-0407">Ion channel</keyword>
<evidence type="ECO:0000256" key="1">
    <source>
        <dbReference type="ARBA" id="ARBA00004141"/>
    </source>
</evidence>
<dbReference type="Gene3D" id="1.10.287.630">
    <property type="entry name" value="Helix hairpin bin"/>
    <property type="match status" value="1"/>
</dbReference>
<evidence type="ECO:0000256" key="5">
    <source>
        <dbReference type="ARBA" id="ARBA00023065"/>
    </source>
</evidence>
<comment type="subcellular location">
    <subcellularLocation>
        <location evidence="1">Membrane</location>
        <topology evidence="1">Multi-pass membrane protein</topology>
    </subcellularLocation>
</comment>
<dbReference type="PANTHER" id="PTHR45689">
    <property type="entry name" value="I[[H]] CHANNEL, ISOFORM E"/>
    <property type="match status" value="1"/>
</dbReference>
<gene>
    <name evidence="11" type="primary">HCN3_1</name>
    <name evidence="11" type="ORF">OS493_037465</name>
</gene>
<dbReference type="Gene3D" id="2.60.120.10">
    <property type="entry name" value="Jelly Rolls"/>
    <property type="match status" value="1"/>
</dbReference>
<name>A0A9W9ZHW8_9CNID</name>
<comment type="caution">
    <text evidence="11">The sequence shown here is derived from an EMBL/GenBank/DDBJ whole genome shotgun (WGS) entry which is preliminary data.</text>
</comment>
<dbReference type="InterPro" id="IPR000595">
    <property type="entry name" value="cNMP-bd_dom"/>
</dbReference>
<protein>
    <submittedName>
        <fullName evidence="11">Potassium/sodium hyperpolarization-activated cyclic nucleotide-gated channel 3</fullName>
    </submittedName>
</protein>
<dbReference type="PROSITE" id="PS50042">
    <property type="entry name" value="CNMP_BINDING_3"/>
    <property type="match status" value="1"/>
</dbReference>
<dbReference type="GO" id="GO:0098855">
    <property type="term" value="C:HCN channel complex"/>
    <property type="evidence" value="ECO:0007669"/>
    <property type="project" value="TreeGrafter"/>
</dbReference>
<dbReference type="PANTHER" id="PTHR45689:SF5">
    <property type="entry name" value="I[[H]] CHANNEL, ISOFORM E"/>
    <property type="match status" value="1"/>
</dbReference>
<feature type="transmembrane region" description="Helical" evidence="9">
    <location>
        <begin position="238"/>
        <end position="260"/>
    </location>
</feature>
<dbReference type="InterPro" id="IPR018490">
    <property type="entry name" value="cNMP-bd_dom_sf"/>
</dbReference>
<dbReference type="SMART" id="SM00100">
    <property type="entry name" value="cNMP"/>
    <property type="match status" value="1"/>
</dbReference>